<dbReference type="InterPro" id="IPR041424">
    <property type="entry name" value="CinA_KH"/>
</dbReference>
<dbReference type="SUPFAM" id="SSF53218">
    <property type="entry name" value="Molybdenum cofactor biosynthesis proteins"/>
    <property type="match status" value="1"/>
</dbReference>
<dbReference type="InterPro" id="IPR036653">
    <property type="entry name" value="CinA-like_C"/>
</dbReference>
<comment type="similarity">
    <text evidence="1">Belongs to the CinA family.</text>
</comment>
<comment type="caution">
    <text evidence="3">The sequence shown here is derived from an EMBL/GenBank/DDBJ whole genome shotgun (WGS) entry which is preliminary data.</text>
</comment>
<dbReference type="Gene3D" id="3.40.980.10">
    <property type="entry name" value="MoaB/Mog-like domain"/>
    <property type="match status" value="1"/>
</dbReference>
<dbReference type="InterPro" id="IPR036425">
    <property type="entry name" value="MoaB/Mog-like_dom_sf"/>
</dbReference>
<dbReference type="AlphaFoldDB" id="A0A2N3IIT4"/>
<proteinExistence type="inferred from homology"/>
<dbReference type="Pfam" id="PF00994">
    <property type="entry name" value="MoCF_biosynth"/>
    <property type="match status" value="1"/>
</dbReference>
<dbReference type="PANTHER" id="PTHR13939:SF0">
    <property type="entry name" value="NMN AMIDOHYDROLASE-LIKE PROTEIN YFAY"/>
    <property type="match status" value="1"/>
</dbReference>
<dbReference type="RefSeq" id="WP_101357993.1">
    <property type="nucleotide sequence ID" value="NZ_NKXO01000009.1"/>
</dbReference>
<protein>
    <recommendedName>
        <fullName evidence="1">CinA-like protein</fullName>
    </recommendedName>
</protein>
<evidence type="ECO:0000256" key="1">
    <source>
        <dbReference type="HAMAP-Rule" id="MF_00226"/>
    </source>
</evidence>
<keyword evidence="4" id="KW-1185">Reference proteome</keyword>
<dbReference type="SMART" id="SM00852">
    <property type="entry name" value="MoCF_biosynth"/>
    <property type="match status" value="1"/>
</dbReference>
<feature type="domain" description="MoaB/Mog" evidence="2">
    <location>
        <begin position="5"/>
        <end position="171"/>
    </location>
</feature>
<dbReference type="InterPro" id="IPR008136">
    <property type="entry name" value="CinA_C"/>
</dbReference>
<reference evidence="3 4" key="1">
    <citation type="submission" date="2017-06" db="EMBL/GenBank/DDBJ databases">
        <title>Raineya orbicola gen. nov., sp. nov. a slightly thermophilic bacterium of the phylum Bacteroidetes and the description of Raineyaceae fam. nov.</title>
        <authorList>
            <person name="Albuquerque L."/>
            <person name="Polonia A.R.M."/>
            <person name="Barroso C."/>
            <person name="Froufe H.J.C."/>
            <person name="Lage O."/>
            <person name="Lobo-Da-Cunha A."/>
            <person name="Egas C."/>
            <person name="Da Costa M.S."/>
        </authorList>
    </citation>
    <scope>NUCLEOTIDE SEQUENCE [LARGE SCALE GENOMIC DNA]</scope>
    <source>
        <strain evidence="3 4">SPSPC-11</strain>
    </source>
</reference>
<dbReference type="PIRSF" id="PIRSF006728">
    <property type="entry name" value="CinA"/>
    <property type="match status" value="1"/>
</dbReference>
<gene>
    <name evidence="3" type="ORF">Rain11_0727</name>
</gene>
<dbReference type="NCBIfam" id="TIGR00199">
    <property type="entry name" value="PncC_domain"/>
    <property type="match status" value="1"/>
</dbReference>
<evidence type="ECO:0000259" key="2">
    <source>
        <dbReference type="SMART" id="SM00852"/>
    </source>
</evidence>
<dbReference type="PANTHER" id="PTHR13939">
    <property type="entry name" value="NICOTINAMIDE-NUCLEOTIDE AMIDOHYDROLASE PNCC"/>
    <property type="match status" value="1"/>
</dbReference>
<name>A0A2N3IIT4_9BACT</name>
<accession>A0A2N3IIT4</accession>
<dbReference type="EMBL" id="NKXO01000009">
    <property type="protein sequence ID" value="PKQ70206.1"/>
    <property type="molecule type" value="Genomic_DNA"/>
</dbReference>
<dbReference type="NCBIfam" id="TIGR00177">
    <property type="entry name" value="molyb_syn"/>
    <property type="match status" value="1"/>
</dbReference>
<sequence>MIKAEILNIGDEILYGQITNTNAQWISAELDKIGIRVVRHSVVSDTEEAILEGLQEAEKRADVVLITGGLGPTKDDITKKTLCKFFDVKLIRHPEALRAVTHFFESRGREMLEVNRQQADLPENAEYIPNLKGTAPGMWFEKNGKIFVSMPGVPHEMQFIMQSYVLENLQKFFHTPCIVHKMIKTVGIGESYLAREIETWENNLPENLKLAYLPAFGMVRLRITGLGYDQEAVRRQIEQEVDKVLPLIDKYVYGFDDDDLAIAVGRLLVQNKKTLAIAESCTGGYLAHCFTQHAGSSEYLKGALVAYSNEIKINVLGVKKETIEQFGAVSEQTVLEMASNIRKLCNADIGIATSGIAGPGGATPTKPVGTIWVAYADENGTSAKLYQLGNDRMVNIQVTANLLIDWLRRKQGGRVK</sequence>
<dbReference type="NCBIfam" id="TIGR00200">
    <property type="entry name" value="cinA_nterm"/>
    <property type="match status" value="1"/>
</dbReference>
<evidence type="ECO:0000313" key="3">
    <source>
        <dbReference type="EMBL" id="PKQ70206.1"/>
    </source>
</evidence>
<dbReference type="HAMAP" id="MF_00226_B">
    <property type="entry name" value="CinA_B"/>
    <property type="match status" value="1"/>
</dbReference>
<dbReference type="Gene3D" id="3.90.950.20">
    <property type="entry name" value="CinA-like"/>
    <property type="match status" value="1"/>
</dbReference>
<dbReference type="OrthoDB" id="9801454at2"/>
<dbReference type="SUPFAM" id="SSF142433">
    <property type="entry name" value="CinA-like"/>
    <property type="match status" value="1"/>
</dbReference>
<dbReference type="Proteomes" id="UP000233387">
    <property type="component" value="Unassembled WGS sequence"/>
</dbReference>
<dbReference type="CDD" id="cd00885">
    <property type="entry name" value="cinA"/>
    <property type="match status" value="1"/>
</dbReference>
<dbReference type="Pfam" id="PF18146">
    <property type="entry name" value="CinA_KH"/>
    <property type="match status" value="1"/>
</dbReference>
<evidence type="ECO:0000313" key="4">
    <source>
        <dbReference type="Proteomes" id="UP000233387"/>
    </source>
</evidence>
<dbReference type="InterPro" id="IPR008135">
    <property type="entry name" value="Competence-induced_CinA"/>
</dbReference>
<organism evidence="3 4">
    <name type="scientific">Raineya orbicola</name>
    <dbReference type="NCBI Taxonomy" id="2016530"/>
    <lineage>
        <taxon>Bacteria</taxon>
        <taxon>Pseudomonadati</taxon>
        <taxon>Bacteroidota</taxon>
        <taxon>Cytophagia</taxon>
        <taxon>Cytophagales</taxon>
        <taxon>Raineyaceae</taxon>
        <taxon>Raineya</taxon>
    </lineage>
</organism>
<dbReference type="InterPro" id="IPR001453">
    <property type="entry name" value="MoaB/Mog_dom"/>
</dbReference>
<dbReference type="Pfam" id="PF02464">
    <property type="entry name" value="CinA"/>
    <property type="match status" value="1"/>
</dbReference>
<dbReference type="InterPro" id="IPR050101">
    <property type="entry name" value="CinA"/>
</dbReference>
<dbReference type="Gene3D" id="3.30.70.2860">
    <property type="match status" value="1"/>
</dbReference>
<dbReference type="NCBIfam" id="NF001813">
    <property type="entry name" value="PRK00549.1"/>
    <property type="match status" value="1"/>
</dbReference>